<feature type="compositionally biased region" description="Basic and acidic residues" evidence="1">
    <location>
        <begin position="1"/>
        <end position="22"/>
    </location>
</feature>
<evidence type="ECO:0000313" key="3">
    <source>
        <dbReference type="EMBL" id="SHE55980.1"/>
    </source>
</evidence>
<reference evidence="3 4" key="1">
    <citation type="submission" date="2016-11" db="EMBL/GenBank/DDBJ databases">
        <authorList>
            <person name="Jaros S."/>
            <person name="Januszkiewicz K."/>
            <person name="Wedrychowicz H."/>
        </authorList>
    </citation>
    <scope>NUCLEOTIDE SEQUENCE [LARGE SCALE GENOMIC DNA]</scope>
    <source>
        <strain evidence="3 4">DSM 18119</strain>
    </source>
</reference>
<feature type="region of interest" description="Disordered" evidence="1">
    <location>
        <begin position="1"/>
        <end position="29"/>
    </location>
</feature>
<sequence>MPKPIKTKEIKTGIPSDKKATSLEDEDADDDTWKSVQPKLITSQETIEVEGHDIILTNVEKELWNGITKAHLITYYHSIAAFLLPYLKDRPLALNISPEGPFKESVFIRGLKGHYPAWAHIYQTERKHKKAGKSDTIDWLVCNDLATLLYMINLDCIDIHPWSSRTMTPGYPDYISIDLDPSDKDFEKAIVTARTAKELFDKYRIKSFIKTSGKTGLHIFIPCCSIQFGEARIIAENLCNAIHQQLPAITTMERSVSNRGNKLYVDPSQNDFSDRLAAAYCVRANKLPTVSTPLEWKEIKSGLHPRKFTIENILKRLEKKGDLWKYLLSEKIRTGNLKGINAFR</sequence>
<dbReference type="EMBL" id="FQUU01000002">
    <property type="protein sequence ID" value="SHE55980.1"/>
    <property type="molecule type" value="Genomic_DNA"/>
</dbReference>
<dbReference type="AlphaFoldDB" id="A0A1M4UHE4"/>
<dbReference type="PANTHER" id="PTHR42705:SF2">
    <property type="entry name" value="BIFUNCTIONAL NON-HOMOLOGOUS END JOINING PROTEIN LIGD"/>
    <property type="match status" value="1"/>
</dbReference>
<dbReference type="STRING" id="1121884.SAMN02745131_00651"/>
<dbReference type="InterPro" id="IPR014145">
    <property type="entry name" value="LigD_pol_dom"/>
</dbReference>
<feature type="domain" description="DNA ligase D polymerase" evidence="2">
    <location>
        <begin position="68"/>
        <end position="324"/>
    </location>
</feature>
<organism evidence="3 4">
    <name type="scientific">Flavisolibacter ginsengisoli DSM 18119</name>
    <dbReference type="NCBI Taxonomy" id="1121884"/>
    <lineage>
        <taxon>Bacteria</taxon>
        <taxon>Pseudomonadati</taxon>
        <taxon>Bacteroidota</taxon>
        <taxon>Chitinophagia</taxon>
        <taxon>Chitinophagales</taxon>
        <taxon>Chitinophagaceae</taxon>
        <taxon>Flavisolibacter</taxon>
    </lineage>
</organism>
<proteinExistence type="predicted"/>
<keyword evidence="3" id="KW-0436">Ligase</keyword>
<dbReference type="OrthoDB" id="9802472at2"/>
<dbReference type="Proteomes" id="UP000184048">
    <property type="component" value="Unassembled WGS sequence"/>
</dbReference>
<name>A0A1M4UHE4_9BACT</name>
<evidence type="ECO:0000256" key="1">
    <source>
        <dbReference type="SAM" id="MobiDB-lite"/>
    </source>
</evidence>
<keyword evidence="4" id="KW-1185">Reference proteome</keyword>
<dbReference type="Pfam" id="PF21686">
    <property type="entry name" value="LigD_Prim-Pol"/>
    <property type="match status" value="1"/>
</dbReference>
<dbReference type="GO" id="GO:0016874">
    <property type="term" value="F:ligase activity"/>
    <property type="evidence" value="ECO:0007669"/>
    <property type="project" value="UniProtKB-KW"/>
</dbReference>
<accession>A0A1M4UHE4</accession>
<protein>
    <submittedName>
        <fullName evidence="3">DNA ligase D, polymerase domain-containing protein</fullName>
    </submittedName>
</protein>
<dbReference type="Gene3D" id="3.90.920.10">
    <property type="entry name" value="DNA primase, PRIM domain"/>
    <property type="match status" value="1"/>
</dbReference>
<dbReference type="PANTHER" id="PTHR42705">
    <property type="entry name" value="BIFUNCTIONAL NON-HOMOLOGOUS END JOINING PROTEIN LIGD"/>
    <property type="match status" value="1"/>
</dbReference>
<evidence type="ECO:0000313" key="4">
    <source>
        <dbReference type="Proteomes" id="UP000184048"/>
    </source>
</evidence>
<dbReference type="RefSeq" id="WP_072833798.1">
    <property type="nucleotide sequence ID" value="NZ_FQUU01000002.1"/>
</dbReference>
<gene>
    <name evidence="3" type="ORF">SAMN02745131_00651</name>
</gene>
<dbReference type="InterPro" id="IPR052171">
    <property type="entry name" value="NHEJ_LigD"/>
</dbReference>
<evidence type="ECO:0000259" key="2">
    <source>
        <dbReference type="Pfam" id="PF21686"/>
    </source>
</evidence>